<dbReference type="PANTHER" id="PTHR10826:SF1">
    <property type="entry name" value="COMPLEMENT COMPONENT 1 Q SUBCOMPONENT-BINDING PROTEIN, MITOCHONDRIAL"/>
    <property type="match status" value="1"/>
</dbReference>
<dbReference type="GO" id="GO:0005759">
    <property type="term" value="C:mitochondrial matrix"/>
    <property type="evidence" value="ECO:0007669"/>
    <property type="project" value="InterPro"/>
</dbReference>
<comment type="similarity">
    <text evidence="1">Belongs to the MAM33 family.</text>
</comment>
<evidence type="ECO:0000313" key="3">
    <source>
        <dbReference type="Proteomes" id="UP001292094"/>
    </source>
</evidence>
<dbReference type="GO" id="GO:0042256">
    <property type="term" value="P:cytosolic ribosome assembly"/>
    <property type="evidence" value="ECO:0007669"/>
    <property type="project" value="TreeGrafter"/>
</dbReference>
<evidence type="ECO:0000256" key="1">
    <source>
        <dbReference type="ARBA" id="ARBA00005457"/>
    </source>
</evidence>
<gene>
    <name evidence="2" type="ORF">Pmani_002662</name>
</gene>
<dbReference type="Pfam" id="PF02330">
    <property type="entry name" value="MAM33"/>
    <property type="match status" value="1"/>
</dbReference>
<dbReference type="Gene3D" id="3.10.280.10">
    <property type="entry name" value="Mitochondrial glycoprotein"/>
    <property type="match status" value="1"/>
</dbReference>
<dbReference type="EMBL" id="JAWZYT010000193">
    <property type="protein sequence ID" value="KAK4326830.1"/>
    <property type="molecule type" value="Genomic_DNA"/>
</dbReference>
<evidence type="ECO:0008006" key="4">
    <source>
        <dbReference type="Google" id="ProtNLM"/>
    </source>
</evidence>
<dbReference type="InterPro" id="IPR036561">
    <property type="entry name" value="MAM33_sf"/>
</dbReference>
<keyword evidence="3" id="KW-1185">Reference proteome</keyword>
<dbReference type="AlphaFoldDB" id="A0AAE1QI91"/>
<dbReference type="InterPro" id="IPR003428">
    <property type="entry name" value="MAM33"/>
</dbReference>
<evidence type="ECO:0000313" key="2">
    <source>
        <dbReference type="EMBL" id="KAK4326830.1"/>
    </source>
</evidence>
<accession>A0AAE1QI91</accession>
<comment type="caution">
    <text evidence="2">The sequence shown here is derived from an EMBL/GenBank/DDBJ whole genome shotgun (WGS) entry which is preliminary data.</text>
</comment>
<organism evidence="2 3">
    <name type="scientific">Petrolisthes manimaculis</name>
    <dbReference type="NCBI Taxonomy" id="1843537"/>
    <lineage>
        <taxon>Eukaryota</taxon>
        <taxon>Metazoa</taxon>
        <taxon>Ecdysozoa</taxon>
        <taxon>Arthropoda</taxon>
        <taxon>Crustacea</taxon>
        <taxon>Multicrustacea</taxon>
        <taxon>Malacostraca</taxon>
        <taxon>Eumalacostraca</taxon>
        <taxon>Eucarida</taxon>
        <taxon>Decapoda</taxon>
        <taxon>Pleocyemata</taxon>
        <taxon>Anomura</taxon>
        <taxon>Galatheoidea</taxon>
        <taxon>Porcellanidae</taxon>
        <taxon>Petrolisthes</taxon>
    </lineage>
</organism>
<name>A0AAE1QI91_9EUCA</name>
<proteinExistence type="inferred from homology"/>
<dbReference type="Proteomes" id="UP001292094">
    <property type="component" value="Unassembled WGS sequence"/>
</dbReference>
<dbReference type="PANTHER" id="PTHR10826">
    <property type="entry name" value="COMPLEMENT COMPONENT 1"/>
    <property type="match status" value="1"/>
</dbReference>
<reference evidence="2" key="1">
    <citation type="submission" date="2023-11" db="EMBL/GenBank/DDBJ databases">
        <title>Genome assemblies of two species of porcelain crab, Petrolisthes cinctipes and Petrolisthes manimaculis (Anomura: Porcellanidae).</title>
        <authorList>
            <person name="Angst P."/>
        </authorList>
    </citation>
    <scope>NUCLEOTIDE SEQUENCE</scope>
    <source>
        <strain evidence="2">PB745_02</strain>
        <tissue evidence="2">Gill</tissue>
    </source>
</reference>
<protein>
    <recommendedName>
        <fullName evidence="4">Complement component 1 Q subcomponent-binding protein, mitochondrial</fullName>
    </recommendedName>
</protein>
<sequence length="253" mass="28248">MLRNALTRLQPNMWRSSMRILESPVLYIGGGTRTLAILSAASRKPSSSLCSCGCGIHGIHTRGDRELVEFLQEEIVAEKKNLNSGLPSHVDDFSVKVQDAEITLTKNFHDEKITVVLNVNHTVDTEEAEMSTDQTEASLKSKPSFEVDIQVGSKTMSFTCSFTSVDVAGEQEASEDVFGINELTMYEGEWSEATYCVSGDILDGMMYDLLMNMLEERGISNEFTEKLSNICSDYEHSLYVSLLQDVQDFVKRK</sequence>
<dbReference type="FunFam" id="3.10.280.10:FF:000005">
    <property type="entry name" value="Glycoprotein gC1qBP, putative"/>
    <property type="match status" value="1"/>
</dbReference>
<dbReference type="SUPFAM" id="SSF54529">
    <property type="entry name" value="Mitochondrial glycoprotein MAM33-like"/>
    <property type="match status" value="1"/>
</dbReference>